<dbReference type="InParanoid" id="W4KHC7"/>
<sequence length="79" mass="9044">MRLDDLLGEKTARVGRHGTARRVRIIWAQCRRRIRRGSEMRRVGTSRQCGRADSRRAYVWCGSLSVSKVASVLHAVLHD</sequence>
<organism evidence="1 2">
    <name type="scientific">Heterobasidion irregulare (strain TC 32-1)</name>
    <dbReference type="NCBI Taxonomy" id="747525"/>
    <lineage>
        <taxon>Eukaryota</taxon>
        <taxon>Fungi</taxon>
        <taxon>Dikarya</taxon>
        <taxon>Basidiomycota</taxon>
        <taxon>Agaricomycotina</taxon>
        <taxon>Agaricomycetes</taxon>
        <taxon>Russulales</taxon>
        <taxon>Bondarzewiaceae</taxon>
        <taxon>Heterobasidion</taxon>
        <taxon>Heterobasidion annosum species complex</taxon>
    </lineage>
</organism>
<dbReference type="EMBL" id="KI925455">
    <property type="protein sequence ID" value="ETW85258.1"/>
    <property type="molecule type" value="Genomic_DNA"/>
</dbReference>
<dbReference type="AlphaFoldDB" id="W4KHC7"/>
<keyword evidence="2" id="KW-1185">Reference proteome</keyword>
<dbReference type="Proteomes" id="UP000030671">
    <property type="component" value="Unassembled WGS sequence"/>
</dbReference>
<name>W4KHC7_HETIT</name>
<dbReference type="HOGENOM" id="CLU_2606320_0_0_1"/>
<dbReference type="KEGG" id="hir:HETIRDRAFT_310755"/>
<dbReference type="RefSeq" id="XP_009542129.1">
    <property type="nucleotide sequence ID" value="XM_009543834.1"/>
</dbReference>
<reference evidence="1 2" key="1">
    <citation type="journal article" date="2012" name="New Phytol.">
        <title>Insight into trade-off between wood decay and parasitism from the genome of a fungal forest pathogen.</title>
        <authorList>
            <person name="Olson A."/>
            <person name="Aerts A."/>
            <person name="Asiegbu F."/>
            <person name="Belbahri L."/>
            <person name="Bouzid O."/>
            <person name="Broberg A."/>
            <person name="Canback B."/>
            <person name="Coutinho P.M."/>
            <person name="Cullen D."/>
            <person name="Dalman K."/>
            <person name="Deflorio G."/>
            <person name="van Diepen L.T."/>
            <person name="Dunand C."/>
            <person name="Duplessis S."/>
            <person name="Durling M."/>
            <person name="Gonthier P."/>
            <person name="Grimwood J."/>
            <person name="Fossdal C.G."/>
            <person name="Hansson D."/>
            <person name="Henrissat B."/>
            <person name="Hietala A."/>
            <person name="Himmelstrand K."/>
            <person name="Hoffmeister D."/>
            <person name="Hogberg N."/>
            <person name="James T.Y."/>
            <person name="Karlsson M."/>
            <person name="Kohler A."/>
            <person name="Kues U."/>
            <person name="Lee Y.H."/>
            <person name="Lin Y.C."/>
            <person name="Lind M."/>
            <person name="Lindquist E."/>
            <person name="Lombard V."/>
            <person name="Lucas S."/>
            <person name="Lunden K."/>
            <person name="Morin E."/>
            <person name="Murat C."/>
            <person name="Park J."/>
            <person name="Raffaello T."/>
            <person name="Rouze P."/>
            <person name="Salamov A."/>
            <person name="Schmutz J."/>
            <person name="Solheim H."/>
            <person name="Stahlberg J."/>
            <person name="Velez H."/>
            <person name="de Vries R.P."/>
            <person name="Wiebenga A."/>
            <person name="Woodward S."/>
            <person name="Yakovlev I."/>
            <person name="Garbelotto M."/>
            <person name="Martin F."/>
            <person name="Grigoriev I.V."/>
            <person name="Stenlid J."/>
        </authorList>
    </citation>
    <scope>NUCLEOTIDE SEQUENCE [LARGE SCALE GENOMIC DNA]</scope>
    <source>
        <strain evidence="1 2">TC 32-1</strain>
    </source>
</reference>
<evidence type="ECO:0000313" key="1">
    <source>
        <dbReference type="EMBL" id="ETW85258.1"/>
    </source>
</evidence>
<evidence type="ECO:0000313" key="2">
    <source>
        <dbReference type="Proteomes" id="UP000030671"/>
    </source>
</evidence>
<accession>W4KHC7</accession>
<dbReference type="GeneID" id="20669802"/>
<protein>
    <submittedName>
        <fullName evidence="1">Uncharacterized protein</fullName>
    </submittedName>
</protein>
<proteinExistence type="predicted"/>
<gene>
    <name evidence="1" type="ORF">HETIRDRAFT_310755</name>
</gene>